<dbReference type="InParanoid" id="A0A165N1F4"/>
<organism evidence="1 2">
    <name type="scientific">Exidia glandulosa HHB12029</name>
    <dbReference type="NCBI Taxonomy" id="1314781"/>
    <lineage>
        <taxon>Eukaryota</taxon>
        <taxon>Fungi</taxon>
        <taxon>Dikarya</taxon>
        <taxon>Basidiomycota</taxon>
        <taxon>Agaricomycotina</taxon>
        <taxon>Agaricomycetes</taxon>
        <taxon>Auriculariales</taxon>
        <taxon>Exidiaceae</taxon>
        <taxon>Exidia</taxon>
    </lineage>
</organism>
<accession>A0A165N1F4</accession>
<dbReference type="Proteomes" id="UP000077266">
    <property type="component" value="Unassembled WGS sequence"/>
</dbReference>
<gene>
    <name evidence="1" type="ORF">EXIGLDRAFT_697125</name>
</gene>
<evidence type="ECO:0000313" key="1">
    <source>
        <dbReference type="EMBL" id="KZW00074.1"/>
    </source>
</evidence>
<protein>
    <submittedName>
        <fullName evidence="1">Uncharacterized protein</fullName>
    </submittedName>
</protein>
<sequence>MSALPIPWLLIYKVVVNITQSEIHHCPKAPPKPKELPKPKMVPLPPMSMVEEWMSNVILPEFSCSRCCLLILDDLVLKPTEPTSSKTPFVFQLLLYSDGVLLLPLEHNSTSSSAGNGTRLREVELAGAWHALCVPLLGLLQIYIL</sequence>
<evidence type="ECO:0000313" key="2">
    <source>
        <dbReference type="Proteomes" id="UP000077266"/>
    </source>
</evidence>
<proteinExistence type="predicted"/>
<keyword evidence="2" id="KW-1185">Reference proteome</keyword>
<name>A0A165N1F4_EXIGL</name>
<reference evidence="1 2" key="1">
    <citation type="journal article" date="2016" name="Mol. Biol. Evol.">
        <title>Comparative Genomics of Early-Diverging Mushroom-Forming Fungi Provides Insights into the Origins of Lignocellulose Decay Capabilities.</title>
        <authorList>
            <person name="Nagy L.G."/>
            <person name="Riley R."/>
            <person name="Tritt A."/>
            <person name="Adam C."/>
            <person name="Daum C."/>
            <person name="Floudas D."/>
            <person name="Sun H."/>
            <person name="Yadav J.S."/>
            <person name="Pangilinan J."/>
            <person name="Larsson K.H."/>
            <person name="Matsuura K."/>
            <person name="Barry K."/>
            <person name="Labutti K."/>
            <person name="Kuo R."/>
            <person name="Ohm R.A."/>
            <person name="Bhattacharya S.S."/>
            <person name="Shirouzu T."/>
            <person name="Yoshinaga Y."/>
            <person name="Martin F.M."/>
            <person name="Grigoriev I.V."/>
            <person name="Hibbett D.S."/>
        </authorList>
    </citation>
    <scope>NUCLEOTIDE SEQUENCE [LARGE SCALE GENOMIC DNA]</scope>
    <source>
        <strain evidence="1 2">HHB12029</strain>
    </source>
</reference>
<dbReference type="EMBL" id="KV425904">
    <property type="protein sequence ID" value="KZW00074.1"/>
    <property type="molecule type" value="Genomic_DNA"/>
</dbReference>
<dbReference type="AlphaFoldDB" id="A0A165N1F4"/>